<dbReference type="InterPro" id="IPR042184">
    <property type="entry name" value="YqeY/Aim41_N"/>
</dbReference>
<dbReference type="InterPro" id="IPR019004">
    <property type="entry name" value="YqeY/Aim41"/>
</dbReference>
<dbReference type="EMBL" id="CAFBLM010000023">
    <property type="protein sequence ID" value="CAB4868614.1"/>
    <property type="molecule type" value="Genomic_DNA"/>
</dbReference>
<sequence length="155" mass="16571">MAALKDQLQADLTQAIRDSDKVTSATIRMALTAVTNEEVSGKQAKELTDEEVVNVLSREAKKRRESAQAYEEAQRPELAQKENEELAVLERYLPKQLSEQDVDAIVAAAVAQAQADGAEGGRAMGAVMKLVTPQVTGRFDGSAVAGKVRAALGMS</sequence>
<dbReference type="PANTHER" id="PTHR28055">
    <property type="entry name" value="ALTERED INHERITANCE OF MITOCHONDRIA PROTEIN 41, MITOCHONDRIAL"/>
    <property type="match status" value="1"/>
</dbReference>
<dbReference type="SUPFAM" id="SSF89095">
    <property type="entry name" value="GatB/YqeY motif"/>
    <property type="match status" value="1"/>
</dbReference>
<reference evidence="1" key="1">
    <citation type="submission" date="2020-05" db="EMBL/GenBank/DDBJ databases">
        <authorList>
            <person name="Chiriac C."/>
            <person name="Salcher M."/>
            <person name="Ghai R."/>
            <person name="Kavagutti S V."/>
        </authorList>
    </citation>
    <scope>NUCLEOTIDE SEQUENCE</scope>
</reference>
<gene>
    <name evidence="1" type="ORF">UFOPK3401_00670</name>
</gene>
<name>A0A6J7DID9_9ZZZZ</name>
<dbReference type="InterPro" id="IPR023168">
    <property type="entry name" value="GatB_Yqey_C_2"/>
</dbReference>
<dbReference type="AlphaFoldDB" id="A0A6J7DID9"/>
<dbReference type="Pfam" id="PF09424">
    <property type="entry name" value="YqeY"/>
    <property type="match status" value="1"/>
</dbReference>
<evidence type="ECO:0000313" key="1">
    <source>
        <dbReference type="EMBL" id="CAB4868614.1"/>
    </source>
</evidence>
<dbReference type="Gene3D" id="1.10.1510.10">
    <property type="entry name" value="Uncharacterised protein YqeY/AIM41 PF09424, N-terminal domain"/>
    <property type="match status" value="1"/>
</dbReference>
<dbReference type="InterPro" id="IPR003789">
    <property type="entry name" value="Asn/Gln_tRNA_amidoTrase-B-like"/>
</dbReference>
<protein>
    <submittedName>
        <fullName evidence="1">Unannotated protein</fullName>
    </submittedName>
</protein>
<proteinExistence type="predicted"/>
<dbReference type="GO" id="GO:0016884">
    <property type="term" value="F:carbon-nitrogen ligase activity, with glutamine as amido-N-donor"/>
    <property type="evidence" value="ECO:0007669"/>
    <property type="project" value="InterPro"/>
</dbReference>
<accession>A0A6J7DID9</accession>
<dbReference type="Gene3D" id="1.10.10.410">
    <property type="match status" value="1"/>
</dbReference>
<dbReference type="PANTHER" id="PTHR28055:SF1">
    <property type="entry name" value="ALTERED INHERITANCE OF MITOCHONDRIA PROTEIN 41, MITOCHONDRIAL"/>
    <property type="match status" value="1"/>
</dbReference>
<organism evidence="1">
    <name type="scientific">freshwater metagenome</name>
    <dbReference type="NCBI Taxonomy" id="449393"/>
    <lineage>
        <taxon>unclassified sequences</taxon>
        <taxon>metagenomes</taxon>
        <taxon>ecological metagenomes</taxon>
    </lineage>
</organism>